<dbReference type="OrthoDB" id="9758307at2"/>
<dbReference type="EMBL" id="QPJD01000011">
    <property type="protein sequence ID" value="RCW44817.1"/>
    <property type="molecule type" value="Genomic_DNA"/>
</dbReference>
<comment type="subcellular location">
    <subcellularLocation>
        <location evidence="1">Bacterial flagellum</location>
    </subcellularLocation>
</comment>
<dbReference type="Proteomes" id="UP000252415">
    <property type="component" value="Unassembled WGS sequence"/>
</dbReference>
<dbReference type="Gene3D" id="1.20.1330.10">
    <property type="entry name" value="f41 fragment of flagellin, N-terminal domain"/>
    <property type="match status" value="1"/>
</dbReference>
<dbReference type="PANTHER" id="PTHR42792:SF1">
    <property type="entry name" value="FLAGELLAR HOOK-ASSOCIATED PROTEIN 3"/>
    <property type="match status" value="1"/>
</dbReference>
<dbReference type="PRINTS" id="PR00207">
    <property type="entry name" value="FLAGELLIN"/>
</dbReference>
<dbReference type="GO" id="GO:0071973">
    <property type="term" value="P:bacterial-type flagellum-dependent cell motility"/>
    <property type="evidence" value="ECO:0007669"/>
    <property type="project" value="InterPro"/>
</dbReference>
<comment type="caution">
    <text evidence="6">The sequence shown here is derived from an EMBL/GenBank/DDBJ whole genome shotgun (WGS) entry which is preliminary data.</text>
</comment>
<dbReference type="InterPro" id="IPR001492">
    <property type="entry name" value="Flagellin"/>
</dbReference>
<feature type="domain" description="Flagellin N-terminal" evidence="4">
    <location>
        <begin position="7"/>
        <end position="140"/>
    </location>
</feature>
<evidence type="ECO:0000256" key="1">
    <source>
        <dbReference type="ARBA" id="ARBA00004365"/>
    </source>
</evidence>
<evidence type="ECO:0000313" key="7">
    <source>
        <dbReference type="Proteomes" id="UP000252415"/>
    </source>
</evidence>
<reference evidence="6 7" key="1">
    <citation type="submission" date="2018-07" db="EMBL/GenBank/DDBJ databases">
        <title>Genomic Encyclopedia of Type Strains, Phase III (KMG-III): the genomes of soil and plant-associated and newly described type strains.</title>
        <authorList>
            <person name="Whitman W."/>
        </authorList>
    </citation>
    <scope>NUCLEOTIDE SEQUENCE [LARGE SCALE GENOMIC DNA]</scope>
    <source>
        <strain evidence="6 7">CECT 7506</strain>
    </source>
</reference>
<dbReference type="RefSeq" id="WP_114381534.1">
    <property type="nucleotide sequence ID" value="NZ_QPJD01000011.1"/>
</dbReference>
<dbReference type="Pfam" id="PF00669">
    <property type="entry name" value="Flagellin_N"/>
    <property type="match status" value="1"/>
</dbReference>
<feature type="domain" description="Flagellin C-terminal" evidence="5">
    <location>
        <begin position="240"/>
        <end position="322"/>
    </location>
</feature>
<evidence type="ECO:0000259" key="4">
    <source>
        <dbReference type="Pfam" id="PF00669"/>
    </source>
</evidence>
<keyword evidence="7" id="KW-1185">Reference proteome</keyword>
<organism evidence="6 7">
    <name type="scientific">Paenibacillus prosopidis</name>
    <dbReference type="NCBI Taxonomy" id="630520"/>
    <lineage>
        <taxon>Bacteria</taxon>
        <taxon>Bacillati</taxon>
        <taxon>Bacillota</taxon>
        <taxon>Bacilli</taxon>
        <taxon>Bacillales</taxon>
        <taxon>Paenibacillaceae</taxon>
        <taxon>Paenibacillus</taxon>
    </lineage>
</organism>
<evidence type="ECO:0000256" key="3">
    <source>
        <dbReference type="ARBA" id="ARBA00023143"/>
    </source>
</evidence>
<dbReference type="GO" id="GO:0009424">
    <property type="term" value="C:bacterial-type flagellum hook"/>
    <property type="evidence" value="ECO:0007669"/>
    <property type="project" value="InterPro"/>
</dbReference>
<name>A0A368VS69_9BACL</name>
<dbReference type="AlphaFoldDB" id="A0A368VS69"/>
<accession>A0A368VS69</accession>
<comment type="similarity">
    <text evidence="2">Belongs to the bacterial flagellin family.</text>
</comment>
<gene>
    <name evidence="6" type="ORF">DFP97_11142</name>
</gene>
<evidence type="ECO:0000313" key="6">
    <source>
        <dbReference type="EMBL" id="RCW44817.1"/>
    </source>
</evidence>
<dbReference type="SUPFAM" id="SSF64518">
    <property type="entry name" value="Phase 1 flagellin"/>
    <property type="match status" value="1"/>
</dbReference>
<dbReference type="InterPro" id="IPR001029">
    <property type="entry name" value="Flagellin_N"/>
</dbReference>
<dbReference type="InterPro" id="IPR013384">
    <property type="entry name" value="Flagell_FlgL"/>
</dbReference>
<keyword evidence="6" id="KW-0969">Cilium</keyword>
<dbReference type="GO" id="GO:0005198">
    <property type="term" value="F:structural molecule activity"/>
    <property type="evidence" value="ECO:0007669"/>
    <property type="project" value="InterPro"/>
</dbReference>
<keyword evidence="6" id="KW-0966">Cell projection</keyword>
<dbReference type="NCBIfam" id="TIGR02550">
    <property type="entry name" value="flagell_flgL"/>
    <property type="match status" value="1"/>
</dbReference>
<dbReference type="InterPro" id="IPR046358">
    <property type="entry name" value="Flagellin_C"/>
</dbReference>
<dbReference type="Pfam" id="PF00700">
    <property type="entry name" value="Flagellin_C"/>
    <property type="match status" value="1"/>
</dbReference>
<keyword evidence="6" id="KW-0282">Flagellum</keyword>
<protein>
    <submittedName>
        <fullName evidence="6">Flagellar hook-associated protein 3 FlgL</fullName>
    </submittedName>
</protein>
<keyword evidence="3" id="KW-0975">Bacterial flagellum</keyword>
<dbReference type="PANTHER" id="PTHR42792">
    <property type="entry name" value="FLAGELLIN"/>
    <property type="match status" value="1"/>
</dbReference>
<evidence type="ECO:0000259" key="5">
    <source>
        <dbReference type="Pfam" id="PF00700"/>
    </source>
</evidence>
<sequence length="323" mass="35659">MSLRVTQTMMNTQLLRNISKNQGRMNNLQNQLSTGMKINKPSDDPVGITFALRYRSELDSNDQYTENVDSALSMLQYTDTTIGQAGDIMQRVRELLVQGANGTLEQTGLDAVKLEISQLYNQMIEIGNSQFNGKQVFNGELTGDKPYPAMALEETIDLVSVPPKLKAYHASTNTGAIKYELSAGMSLSINTLGSDVFGNSVSPTASQADLESSDNVFLLLQRAHDMLGSGDQEGVSELIGQIETRMNTMLTKRAEVGARMNRVEIIENRLNDINLNLQTMQSKTEDADMAEVITNMKMEENVYQASLSVGAQLIRPSLVDFLR</sequence>
<evidence type="ECO:0000256" key="2">
    <source>
        <dbReference type="ARBA" id="ARBA00005709"/>
    </source>
</evidence>
<proteinExistence type="inferred from homology"/>